<evidence type="ECO:0000313" key="17">
    <source>
        <dbReference type="EMBL" id="MFB9859924.1"/>
    </source>
</evidence>
<evidence type="ECO:0000256" key="5">
    <source>
        <dbReference type="ARBA" id="ARBA00016961"/>
    </source>
</evidence>
<evidence type="ECO:0000256" key="13">
    <source>
        <dbReference type="ARBA" id="ARBA00049187"/>
    </source>
</evidence>
<dbReference type="EC" id="1.8.1.4" evidence="4 14"/>
<dbReference type="PIRSF" id="PIRSF000350">
    <property type="entry name" value="Mercury_reductase_MerA"/>
    <property type="match status" value="1"/>
</dbReference>
<evidence type="ECO:0000256" key="12">
    <source>
        <dbReference type="ARBA" id="ARBA00023284"/>
    </source>
</evidence>
<reference evidence="17 18" key="1">
    <citation type="submission" date="2024-09" db="EMBL/GenBank/DDBJ databases">
        <authorList>
            <person name="Sun Q."/>
            <person name="Mori K."/>
        </authorList>
    </citation>
    <scope>NUCLEOTIDE SEQUENCE [LARGE SCALE GENOMIC DNA]</scope>
    <source>
        <strain evidence="17 18">JCM 12822</strain>
    </source>
</reference>
<dbReference type="NCBIfam" id="TIGR01350">
    <property type="entry name" value="lipoamide_DH"/>
    <property type="match status" value="1"/>
</dbReference>
<dbReference type="PROSITE" id="PS00076">
    <property type="entry name" value="PYRIDINE_REDOX_1"/>
    <property type="match status" value="1"/>
</dbReference>
<evidence type="ECO:0000259" key="16">
    <source>
        <dbReference type="Pfam" id="PF07992"/>
    </source>
</evidence>
<evidence type="ECO:0000256" key="8">
    <source>
        <dbReference type="ARBA" id="ARBA00022827"/>
    </source>
</evidence>
<sequence>MAHEYDLVILGGGTAGYVAAIKASQLGLKTALVEKEKLGGTCLHKGCIPTKSLLQSAGIANAMKNAGTFGIESVTPAVNMAKVQERKTTVVDQMYNGVKHLMKKHAIDVYNGYGRILGPSIFSPMAGTIAVEYPEDEERESDILINQHVLIATGSYPRPLPILPFDGEVVLSSDDMMTLESIPDKMAIIGGGVIGLEFASLMNDLGTAVTVIEAGDQIIPLEEADIAKQLRQSLEARGIIFKTGHALDESDIEVGEKSVSLAIGDDEPSIFDKVLVAIGRAPNSADIGLNNTKIKLDGGYLNVNENYQTEDKHIYAVGDAIGNLQLAHVATKEAINAVLHMADNKPYPVDYNAVPRCIYTSPEVASIGMTEATLKSEGISYNVHKVPFAAIGKAVINNGSKGFGKILTDPESKDILGISLIGPEATELINEAALAKFLDASALELGSAIHAHPSIGEALMELGLSAEGQAIHV</sequence>
<proteinExistence type="inferred from homology"/>
<comment type="function">
    <text evidence="1">Lipoamide dehydrogenase is a component of the alpha-ketoacid dehydrogenase complexes.</text>
</comment>
<keyword evidence="11" id="KW-1015">Disulfide bond</keyword>
<evidence type="ECO:0000256" key="7">
    <source>
        <dbReference type="ARBA" id="ARBA00022630"/>
    </source>
</evidence>
<comment type="miscellaneous">
    <text evidence="14">The active site is a redox-active disulfide bond.</text>
</comment>
<keyword evidence="10 14" id="KW-0520">NAD</keyword>
<keyword evidence="6" id="KW-0963">Cytoplasm</keyword>
<evidence type="ECO:0000256" key="9">
    <source>
        <dbReference type="ARBA" id="ARBA00023002"/>
    </source>
</evidence>
<dbReference type="RefSeq" id="WP_380569539.1">
    <property type="nucleotide sequence ID" value="NZ_JBHMAH010000004.1"/>
</dbReference>
<evidence type="ECO:0000256" key="3">
    <source>
        <dbReference type="ARBA" id="ARBA00007532"/>
    </source>
</evidence>
<feature type="domain" description="Pyridine nucleotide-disulphide oxidoreductase dimerisation" evidence="15">
    <location>
        <begin position="354"/>
        <end position="461"/>
    </location>
</feature>
<evidence type="ECO:0000313" key="18">
    <source>
        <dbReference type="Proteomes" id="UP001589740"/>
    </source>
</evidence>
<keyword evidence="18" id="KW-1185">Reference proteome</keyword>
<keyword evidence="12 14" id="KW-0676">Redox-active center</keyword>
<dbReference type="InterPro" id="IPR036188">
    <property type="entry name" value="FAD/NAD-bd_sf"/>
</dbReference>
<keyword evidence="8 14" id="KW-0274">FAD</keyword>
<keyword evidence="7 14" id="KW-0285">Flavoprotein</keyword>
<dbReference type="Gene3D" id="3.50.50.60">
    <property type="entry name" value="FAD/NAD(P)-binding domain"/>
    <property type="match status" value="2"/>
</dbReference>
<evidence type="ECO:0000256" key="6">
    <source>
        <dbReference type="ARBA" id="ARBA00022490"/>
    </source>
</evidence>
<dbReference type="PRINTS" id="PR00368">
    <property type="entry name" value="FADPNR"/>
</dbReference>
<evidence type="ECO:0000256" key="10">
    <source>
        <dbReference type="ARBA" id="ARBA00023027"/>
    </source>
</evidence>
<evidence type="ECO:0000256" key="4">
    <source>
        <dbReference type="ARBA" id="ARBA00012608"/>
    </source>
</evidence>
<dbReference type="InterPro" id="IPR001100">
    <property type="entry name" value="Pyr_nuc-diS_OxRdtase"/>
</dbReference>
<evidence type="ECO:0000259" key="15">
    <source>
        <dbReference type="Pfam" id="PF02852"/>
    </source>
</evidence>
<dbReference type="Pfam" id="PF07992">
    <property type="entry name" value="Pyr_redox_2"/>
    <property type="match status" value="1"/>
</dbReference>
<dbReference type="InterPro" id="IPR023753">
    <property type="entry name" value="FAD/NAD-binding_dom"/>
</dbReference>
<dbReference type="Proteomes" id="UP001589740">
    <property type="component" value="Unassembled WGS sequence"/>
</dbReference>
<comment type="caution">
    <text evidence="17">The sequence shown here is derived from an EMBL/GenBank/DDBJ whole genome shotgun (WGS) entry which is preliminary data.</text>
</comment>
<dbReference type="PANTHER" id="PTHR22912:SF217">
    <property type="entry name" value="DIHYDROLIPOYL DEHYDROGENASE"/>
    <property type="match status" value="1"/>
</dbReference>
<dbReference type="Pfam" id="PF02852">
    <property type="entry name" value="Pyr_redox_dim"/>
    <property type="match status" value="1"/>
</dbReference>
<evidence type="ECO:0000256" key="14">
    <source>
        <dbReference type="RuleBase" id="RU003692"/>
    </source>
</evidence>
<dbReference type="PANTHER" id="PTHR22912">
    <property type="entry name" value="DISULFIDE OXIDOREDUCTASE"/>
    <property type="match status" value="1"/>
</dbReference>
<feature type="domain" description="FAD/NAD(P)-binding" evidence="16">
    <location>
        <begin position="5"/>
        <end position="334"/>
    </location>
</feature>
<comment type="subcellular location">
    <subcellularLocation>
        <location evidence="2">Cytoplasm</location>
    </subcellularLocation>
</comment>
<dbReference type="PRINTS" id="PR00411">
    <property type="entry name" value="PNDRDTASEI"/>
</dbReference>
<dbReference type="InterPro" id="IPR016156">
    <property type="entry name" value="FAD/NAD-linked_Rdtase_dimer_sf"/>
</dbReference>
<gene>
    <name evidence="17" type="primary">lpdA</name>
    <name evidence="17" type="ORF">ACFFLE_02220</name>
</gene>
<comment type="cofactor">
    <cofactor evidence="14">
        <name>FAD</name>
        <dbReference type="ChEBI" id="CHEBI:57692"/>
    </cofactor>
    <text evidence="14">Binds 1 FAD per subunit.</text>
</comment>
<dbReference type="EMBL" id="JBHMAH010000004">
    <property type="protein sequence ID" value="MFB9859924.1"/>
    <property type="molecule type" value="Genomic_DNA"/>
</dbReference>
<protein>
    <recommendedName>
        <fullName evidence="5 14">Dihydrolipoyl dehydrogenase</fullName>
        <ecNumber evidence="4 14">1.8.1.4</ecNumber>
    </recommendedName>
</protein>
<dbReference type="InterPro" id="IPR006258">
    <property type="entry name" value="Lipoamide_DH"/>
</dbReference>
<evidence type="ECO:0000256" key="1">
    <source>
        <dbReference type="ARBA" id="ARBA00002052"/>
    </source>
</evidence>
<dbReference type="SUPFAM" id="SSF55424">
    <property type="entry name" value="FAD/NAD-linked reductases, dimerisation (C-terminal) domain"/>
    <property type="match status" value="1"/>
</dbReference>
<dbReference type="GO" id="GO:0004148">
    <property type="term" value="F:dihydrolipoyl dehydrogenase (NADH) activity"/>
    <property type="evidence" value="ECO:0007669"/>
    <property type="project" value="UniProtKB-EC"/>
</dbReference>
<dbReference type="SUPFAM" id="SSF51905">
    <property type="entry name" value="FAD/NAD(P)-binding domain"/>
    <property type="match status" value="1"/>
</dbReference>
<accession>A0ABV5Z379</accession>
<comment type="catalytic activity">
    <reaction evidence="13 14">
        <text>N(6)-[(R)-dihydrolipoyl]-L-lysyl-[protein] + NAD(+) = N(6)-[(R)-lipoyl]-L-lysyl-[protein] + NADH + H(+)</text>
        <dbReference type="Rhea" id="RHEA:15045"/>
        <dbReference type="Rhea" id="RHEA-COMP:10474"/>
        <dbReference type="Rhea" id="RHEA-COMP:10475"/>
        <dbReference type="ChEBI" id="CHEBI:15378"/>
        <dbReference type="ChEBI" id="CHEBI:57540"/>
        <dbReference type="ChEBI" id="CHEBI:57945"/>
        <dbReference type="ChEBI" id="CHEBI:83099"/>
        <dbReference type="ChEBI" id="CHEBI:83100"/>
        <dbReference type="EC" id="1.8.1.4"/>
    </reaction>
</comment>
<evidence type="ECO:0000256" key="11">
    <source>
        <dbReference type="ARBA" id="ARBA00023157"/>
    </source>
</evidence>
<dbReference type="InterPro" id="IPR012999">
    <property type="entry name" value="Pyr_OxRdtase_I_AS"/>
</dbReference>
<keyword evidence="9 14" id="KW-0560">Oxidoreductase</keyword>
<dbReference type="InterPro" id="IPR050151">
    <property type="entry name" value="Class-I_Pyr_Nuc-Dis_Oxidored"/>
</dbReference>
<name>A0ABV5Z379_9STAP</name>
<dbReference type="Gene3D" id="3.30.390.30">
    <property type="match status" value="1"/>
</dbReference>
<comment type="similarity">
    <text evidence="3 14">Belongs to the class-I pyridine nucleotide-disulfide oxidoreductase family.</text>
</comment>
<evidence type="ECO:0000256" key="2">
    <source>
        <dbReference type="ARBA" id="ARBA00004496"/>
    </source>
</evidence>
<organism evidence="17 18">
    <name type="scientific">Salinicoccus siamensis</name>
    <dbReference type="NCBI Taxonomy" id="381830"/>
    <lineage>
        <taxon>Bacteria</taxon>
        <taxon>Bacillati</taxon>
        <taxon>Bacillota</taxon>
        <taxon>Bacilli</taxon>
        <taxon>Bacillales</taxon>
        <taxon>Staphylococcaceae</taxon>
        <taxon>Salinicoccus</taxon>
    </lineage>
</organism>
<dbReference type="InterPro" id="IPR004099">
    <property type="entry name" value="Pyr_nucl-diS_OxRdtase_dimer"/>
</dbReference>